<evidence type="ECO:0000256" key="2">
    <source>
        <dbReference type="SAM" id="MobiDB-lite"/>
    </source>
</evidence>
<feature type="region of interest" description="Disordered" evidence="2">
    <location>
        <begin position="193"/>
        <end position="300"/>
    </location>
</feature>
<gene>
    <name evidence="3" type="ORF">JKP88DRAFT_283681</name>
</gene>
<comment type="caution">
    <text evidence="3">The sequence shown here is derived from an EMBL/GenBank/DDBJ whole genome shotgun (WGS) entry which is preliminary data.</text>
</comment>
<evidence type="ECO:0000313" key="3">
    <source>
        <dbReference type="EMBL" id="KAG5175359.1"/>
    </source>
</evidence>
<sequence length="358" mass="38939">MARCLVRHAAKVARFSSQANAKAATRNQWTEAQMVILLRQLGDEQKNPAARKTRDNVALKASFTEILGTMLAITSCRYRNQEGVMVTEAVDWSNLTSMTQQKVSDKWEYLKAEFERKERADEKGTGLSGDENVAERAALAAAVISLEQQAQEERKDAKFLKASNTELVKLMTKQAAVPRNMTPEDIARIRELTGRIARKQDPVSINSGASDNSDDGRSSSSDDNSEDGEGGGVARAAGSGSGASSSRSASKPPPRSRVQYLPNDEDSDAAEGEEVARVASSGSRVSSSRSACKPPRTKVRYHDDAGEAALLGETKAMAKLIMEGREQQALAAEVAREAQAKRDEERLEYEKQTEKTAV</sequence>
<dbReference type="Proteomes" id="UP000664859">
    <property type="component" value="Unassembled WGS sequence"/>
</dbReference>
<protein>
    <submittedName>
        <fullName evidence="3">Uncharacterized protein</fullName>
    </submittedName>
</protein>
<keyword evidence="1" id="KW-0175">Coiled coil</keyword>
<proteinExistence type="predicted"/>
<name>A0A836C7B2_9STRA</name>
<evidence type="ECO:0000256" key="1">
    <source>
        <dbReference type="SAM" id="Coils"/>
    </source>
</evidence>
<feature type="coiled-coil region" evidence="1">
    <location>
        <begin position="136"/>
        <end position="163"/>
    </location>
</feature>
<accession>A0A836C7B2</accession>
<reference evidence="3" key="1">
    <citation type="submission" date="2021-02" db="EMBL/GenBank/DDBJ databases">
        <title>First Annotated Genome of the Yellow-green Alga Tribonema minus.</title>
        <authorList>
            <person name="Mahan K.M."/>
        </authorList>
    </citation>
    <scope>NUCLEOTIDE SEQUENCE</scope>
    <source>
        <strain evidence="3">UTEX B ZZ1240</strain>
    </source>
</reference>
<dbReference type="EMBL" id="JAFCMP010000551">
    <property type="protein sequence ID" value="KAG5175359.1"/>
    <property type="molecule type" value="Genomic_DNA"/>
</dbReference>
<feature type="compositionally biased region" description="Low complexity" evidence="2">
    <location>
        <begin position="277"/>
        <end position="291"/>
    </location>
</feature>
<dbReference type="AlphaFoldDB" id="A0A836C7B2"/>
<feature type="compositionally biased region" description="Acidic residues" evidence="2">
    <location>
        <begin position="263"/>
        <end position="273"/>
    </location>
</feature>
<organism evidence="3 4">
    <name type="scientific">Tribonema minus</name>
    <dbReference type="NCBI Taxonomy" id="303371"/>
    <lineage>
        <taxon>Eukaryota</taxon>
        <taxon>Sar</taxon>
        <taxon>Stramenopiles</taxon>
        <taxon>Ochrophyta</taxon>
        <taxon>PX clade</taxon>
        <taxon>Xanthophyceae</taxon>
        <taxon>Tribonematales</taxon>
        <taxon>Tribonemataceae</taxon>
        <taxon>Tribonema</taxon>
    </lineage>
</organism>
<evidence type="ECO:0000313" key="4">
    <source>
        <dbReference type="Proteomes" id="UP000664859"/>
    </source>
</evidence>
<keyword evidence="4" id="KW-1185">Reference proteome</keyword>
<feature type="compositionally biased region" description="Low complexity" evidence="2">
    <location>
        <begin position="234"/>
        <end position="250"/>
    </location>
</feature>
<feature type="region of interest" description="Disordered" evidence="2">
    <location>
        <begin position="337"/>
        <end position="358"/>
    </location>
</feature>